<keyword evidence="3" id="KW-1185">Reference proteome</keyword>
<dbReference type="Proteomes" id="UP000494205">
    <property type="component" value="Unassembled WGS sequence"/>
</dbReference>
<accession>A0A2N7VU18</accession>
<evidence type="ECO:0000313" key="4">
    <source>
        <dbReference type="Proteomes" id="UP000494205"/>
    </source>
</evidence>
<evidence type="ECO:0000313" key="1">
    <source>
        <dbReference type="EMBL" id="CAB3726304.1"/>
    </source>
</evidence>
<reference evidence="2 3" key="1">
    <citation type="submission" date="2018-01" db="EMBL/GenBank/DDBJ databases">
        <title>Whole genome analyses suggest that Burkholderia sensu lato contains two further novel genera in the rhizoxinica-symbiotica group Mycetohabitans gen. nov., and Trinickia gen. nov.: implications for the evolution of diazotrophy and nodulation in the Burkholderiaceae.</title>
        <authorList>
            <person name="Estrada-de los Santos P."/>
            <person name="Palmer M."/>
            <person name="Chavez-Ramirez B."/>
            <person name="Beukes C."/>
            <person name="Steenkamp E.T."/>
            <person name="Hirsch A.M."/>
            <person name="Manyaka P."/>
            <person name="Maluk M."/>
            <person name="Lafos M."/>
            <person name="Crook M."/>
            <person name="Gross E."/>
            <person name="Simon M.F."/>
            <person name="Bueno dos Reis Junior F."/>
            <person name="Poole P.S."/>
            <person name="Venter S.N."/>
            <person name="James E.K."/>
        </authorList>
    </citation>
    <scope>NUCLEOTIDE SEQUENCE [LARGE SCALE GENOMIC DNA]</scope>
    <source>
        <strain evidence="2 3">WSM 3937</strain>
    </source>
</reference>
<protein>
    <submittedName>
        <fullName evidence="1">Uncharacterized protein</fullName>
    </submittedName>
</protein>
<dbReference type="EMBL" id="CADIJZ010000023">
    <property type="protein sequence ID" value="CAB3726304.1"/>
    <property type="molecule type" value="Genomic_DNA"/>
</dbReference>
<reference evidence="1 4" key="2">
    <citation type="submission" date="2020-04" db="EMBL/GenBank/DDBJ databases">
        <authorList>
            <person name="De Canck E."/>
        </authorList>
    </citation>
    <scope>NUCLEOTIDE SEQUENCE [LARGE SCALE GENOMIC DNA]</scope>
    <source>
        <strain evidence="1 4">LMG 27174</strain>
    </source>
</reference>
<evidence type="ECO:0000313" key="2">
    <source>
        <dbReference type="EMBL" id="PMS20658.1"/>
    </source>
</evidence>
<organism evidence="1 4">
    <name type="scientific">Paraburkholderia rhynchosiae</name>
    <dbReference type="NCBI Taxonomy" id="487049"/>
    <lineage>
        <taxon>Bacteria</taxon>
        <taxon>Pseudomonadati</taxon>
        <taxon>Pseudomonadota</taxon>
        <taxon>Betaproteobacteria</taxon>
        <taxon>Burkholderiales</taxon>
        <taxon>Burkholderiaceae</taxon>
        <taxon>Paraburkholderia</taxon>
    </lineage>
</organism>
<gene>
    <name evidence="2" type="ORF">C0Z16_34305</name>
    <name evidence="1" type="ORF">LMG27174_05398</name>
</gene>
<sequence>MLDLFGQVVVTYEDLDAWVSALAPGFAANEHRRAHYIERWNVADKVARAKLAGTFDSTIENARARRAFLARRFGVIPMP</sequence>
<name>A0A2N7VU18_9BURK</name>
<dbReference type="RefSeq" id="WP_102636434.1">
    <property type="nucleotide sequence ID" value="NZ_CADIJZ010000023.1"/>
</dbReference>
<dbReference type="AlphaFoldDB" id="A0A2N7VU18"/>
<dbReference type="OrthoDB" id="9004881at2"/>
<evidence type="ECO:0000313" key="3">
    <source>
        <dbReference type="Proteomes" id="UP000235659"/>
    </source>
</evidence>
<proteinExistence type="predicted"/>
<dbReference type="Proteomes" id="UP000235659">
    <property type="component" value="Unassembled WGS sequence"/>
</dbReference>
<dbReference type="EMBL" id="PNXY01000052">
    <property type="protein sequence ID" value="PMS20658.1"/>
    <property type="molecule type" value="Genomic_DNA"/>
</dbReference>